<dbReference type="InterPro" id="IPR008207">
    <property type="entry name" value="Sig_transdc_His_kin_Hpt_dom"/>
</dbReference>
<dbReference type="EMBL" id="NBYO01000003">
    <property type="protein sequence ID" value="OXS99257.1"/>
    <property type="molecule type" value="Genomic_DNA"/>
</dbReference>
<reference evidence="4" key="1">
    <citation type="journal article" date="2017" name="Int. J. Syst. Evol. Microbiol.">
        <title>Notoacmeibacter marinus gen. nov., sp. nov., isolated from the gut of a limpet and proposal of Notoacmeibacteraceae fam. nov. in the order Rhizobiales of the class Alphaproteobacteria.</title>
        <authorList>
            <person name="Huang Z."/>
            <person name="Guo F."/>
            <person name="Lai Q."/>
        </authorList>
    </citation>
    <scope>NUCLEOTIDE SEQUENCE [LARGE SCALE GENOMIC DNA]</scope>
    <source>
        <strain evidence="4">XMTR2A4</strain>
    </source>
</reference>
<dbReference type="SUPFAM" id="SSF47226">
    <property type="entry name" value="Histidine-containing phosphotransfer domain, HPT domain"/>
    <property type="match status" value="1"/>
</dbReference>
<organism evidence="3 4">
    <name type="scientific">Notoacmeibacter marinus</name>
    <dbReference type="NCBI Taxonomy" id="1876515"/>
    <lineage>
        <taxon>Bacteria</taxon>
        <taxon>Pseudomonadati</taxon>
        <taxon>Pseudomonadota</taxon>
        <taxon>Alphaproteobacteria</taxon>
        <taxon>Hyphomicrobiales</taxon>
        <taxon>Notoacmeibacteraceae</taxon>
        <taxon>Notoacmeibacter</taxon>
    </lineage>
</organism>
<dbReference type="GO" id="GO:0000160">
    <property type="term" value="P:phosphorelay signal transduction system"/>
    <property type="evidence" value="ECO:0007669"/>
    <property type="project" value="UniProtKB-KW"/>
</dbReference>
<dbReference type="GO" id="GO:0004672">
    <property type="term" value="F:protein kinase activity"/>
    <property type="evidence" value="ECO:0007669"/>
    <property type="project" value="UniProtKB-ARBA"/>
</dbReference>
<dbReference type="RefSeq" id="WP_094078038.1">
    <property type="nucleotide sequence ID" value="NZ_NBYO01000003.1"/>
</dbReference>
<evidence type="ECO:0000256" key="1">
    <source>
        <dbReference type="ARBA" id="ARBA00023012"/>
    </source>
</evidence>
<proteinExistence type="predicted"/>
<protein>
    <recommendedName>
        <fullName evidence="2">HPt domain-containing protein</fullName>
    </recommendedName>
</protein>
<dbReference type="AlphaFoldDB" id="A0A231UTK1"/>
<dbReference type="InterPro" id="IPR036641">
    <property type="entry name" value="HPT_dom_sf"/>
</dbReference>
<keyword evidence="4" id="KW-1185">Reference proteome</keyword>
<sequence length="125" mass="13768">MILARKIQSVAFDRPGGERCAKSKGRPIDLDHLSEQTFGDRALGEEVLRLFCTQVQQSAASLKHASSEERHFLAHALKGSARGVGAMDLADVAARLESDRDNDQALGELFTEIERVQEFCASILR</sequence>
<evidence type="ECO:0000313" key="4">
    <source>
        <dbReference type="Proteomes" id="UP000215405"/>
    </source>
</evidence>
<feature type="domain" description="HPt" evidence="2">
    <location>
        <begin position="47"/>
        <end position="117"/>
    </location>
</feature>
<name>A0A231UTK1_9HYPH</name>
<evidence type="ECO:0000313" key="3">
    <source>
        <dbReference type="EMBL" id="OXS99257.1"/>
    </source>
</evidence>
<keyword evidence="1" id="KW-0902">Two-component regulatory system</keyword>
<evidence type="ECO:0000259" key="2">
    <source>
        <dbReference type="Pfam" id="PF01627"/>
    </source>
</evidence>
<dbReference type="Pfam" id="PF01627">
    <property type="entry name" value="Hpt"/>
    <property type="match status" value="1"/>
</dbReference>
<dbReference type="Proteomes" id="UP000215405">
    <property type="component" value="Unassembled WGS sequence"/>
</dbReference>
<gene>
    <name evidence="3" type="ORF">B7H23_13820</name>
</gene>
<accession>A0A231UTK1</accession>
<comment type="caution">
    <text evidence="3">The sequence shown here is derived from an EMBL/GenBank/DDBJ whole genome shotgun (WGS) entry which is preliminary data.</text>
</comment>
<dbReference type="Gene3D" id="1.20.120.160">
    <property type="entry name" value="HPT domain"/>
    <property type="match status" value="1"/>
</dbReference>